<dbReference type="Proteomes" id="UP000320160">
    <property type="component" value="Unassembled WGS sequence"/>
</dbReference>
<dbReference type="RefSeq" id="WP_143776569.1">
    <property type="nucleotide sequence ID" value="NZ_VKKU01000002.1"/>
</dbReference>
<dbReference type="EMBL" id="VKKU01000002">
    <property type="protein sequence ID" value="TSB01359.1"/>
    <property type="molecule type" value="Genomic_DNA"/>
</dbReference>
<sequence length="326" mass="34540">METKSNYVVVGAITLLLLALLAGFTVWLSRAGEGSKKEYDIFFQQSVNGLAKGSGVSFSGVPVGEIKSIDLWEPDPDFVRVRITIKDEVPILLGTVATINGVGFTGVSEIQLDGAVKGAPPLQCPKDNPKSACPTGVPVIPTKPGALGELLNNAPLLLERLSTLTERLTNILSDKNQQSIEQILDNVESLSGSLATQAPDLRAAVQESRLTLQKAGLAADELAKVAGTTNQLLDSDGKPMMAELRKTLRAANGSLAALETTLNNANPAIETLNTQTLPEVTQLARDLRELSVSLKSVTERVDQNGLGGVVSAPALPDYKPDGRKRN</sequence>
<evidence type="ECO:0000256" key="1">
    <source>
        <dbReference type="SAM" id="MobiDB-lite"/>
    </source>
</evidence>
<gene>
    <name evidence="3" type="ORF">FOM92_09100</name>
</gene>
<protein>
    <submittedName>
        <fullName evidence="3">MCE family protein</fullName>
    </submittedName>
</protein>
<accession>A0A553W9K8</accession>
<name>A0A553W9K8_9SPHN</name>
<dbReference type="AlphaFoldDB" id="A0A553W9K8"/>
<feature type="domain" description="Mce/MlaD" evidence="2">
    <location>
        <begin position="39"/>
        <end position="113"/>
    </location>
</feature>
<feature type="region of interest" description="Disordered" evidence="1">
    <location>
        <begin position="306"/>
        <end position="326"/>
    </location>
</feature>
<evidence type="ECO:0000313" key="4">
    <source>
        <dbReference type="Proteomes" id="UP000320160"/>
    </source>
</evidence>
<reference evidence="3 4" key="1">
    <citation type="submission" date="2019-07" db="EMBL/GenBank/DDBJ databases">
        <authorList>
            <person name="Park M."/>
        </authorList>
    </citation>
    <scope>NUCLEOTIDE SEQUENCE [LARGE SCALE GENOMIC DNA]</scope>
    <source>
        <strain evidence="3 4">KCTC32445</strain>
    </source>
</reference>
<proteinExistence type="predicted"/>
<keyword evidence="4" id="KW-1185">Reference proteome</keyword>
<comment type="caution">
    <text evidence="3">The sequence shown here is derived from an EMBL/GenBank/DDBJ whole genome shotgun (WGS) entry which is preliminary data.</text>
</comment>
<organism evidence="3 4">
    <name type="scientific">Sphingorhabdus contaminans</name>
    <dbReference type="NCBI Taxonomy" id="1343899"/>
    <lineage>
        <taxon>Bacteria</taxon>
        <taxon>Pseudomonadati</taxon>
        <taxon>Pseudomonadota</taxon>
        <taxon>Alphaproteobacteria</taxon>
        <taxon>Sphingomonadales</taxon>
        <taxon>Sphingomonadaceae</taxon>
        <taxon>Sphingorhabdus</taxon>
    </lineage>
</organism>
<dbReference type="OrthoDB" id="9808689at2"/>
<dbReference type="PANTHER" id="PTHR36698">
    <property type="entry name" value="BLL5892 PROTEIN"/>
    <property type="match status" value="1"/>
</dbReference>
<evidence type="ECO:0000313" key="3">
    <source>
        <dbReference type="EMBL" id="TSB01359.1"/>
    </source>
</evidence>
<dbReference type="Pfam" id="PF02470">
    <property type="entry name" value="MlaD"/>
    <property type="match status" value="1"/>
</dbReference>
<evidence type="ECO:0000259" key="2">
    <source>
        <dbReference type="Pfam" id="PF02470"/>
    </source>
</evidence>
<dbReference type="PANTHER" id="PTHR36698:SF2">
    <property type="entry name" value="MCE_MLAD DOMAIN-CONTAINING PROTEIN"/>
    <property type="match status" value="1"/>
</dbReference>
<dbReference type="InterPro" id="IPR003399">
    <property type="entry name" value="Mce/MlaD"/>
</dbReference>